<dbReference type="SUPFAM" id="SSF101941">
    <property type="entry name" value="NAC domain"/>
    <property type="match status" value="1"/>
</dbReference>
<dbReference type="EMBL" id="JXTC01000033">
    <property type="protein sequence ID" value="PON97175.1"/>
    <property type="molecule type" value="Genomic_DNA"/>
</dbReference>
<dbReference type="OrthoDB" id="1673324at2759"/>
<feature type="region of interest" description="Disordered" evidence="6">
    <location>
        <begin position="157"/>
        <end position="183"/>
    </location>
</feature>
<keyword evidence="9" id="KW-1185">Reference proteome</keyword>
<keyword evidence="2" id="KW-0805">Transcription regulation</keyword>
<feature type="domain" description="NAC" evidence="7">
    <location>
        <begin position="12"/>
        <end position="154"/>
    </location>
</feature>
<evidence type="ECO:0000256" key="6">
    <source>
        <dbReference type="SAM" id="MobiDB-lite"/>
    </source>
</evidence>
<evidence type="ECO:0000256" key="2">
    <source>
        <dbReference type="ARBA" id="ARBA00023015"/>
    </source>
</evidence>
<dbReference type="STRING" id="63057.A0A2P5FHA0"/>
<dbReference type="FunCoup" id="A0A2P5FHA0">
    <property type="interactions" value="2"/>
</dbReference>
<evidence type="ECO:0000256" key="5">
    <source>
        <dbReference type="ARBA" id="ARBA00023242"/>
    </source>
</evidence>
<keyword evidence="3" id="KW-0238">DNA-binding</keyword>
<dbReference type="Gene3D" id="2.170.150.80">
    <property type="entry name" value="NAC domain"/>
    <property type="match status" value="1"/>
</dbReference>
<evidence type="ECO:0000256" key="3">
    <source>
        <dbReference type="ARBA" id="ARBA00023125"/>
    </source>
</evidence>
<dbReference type="InterPro" id="IPR036093">
    <property type="entry name" value="NAC_dom_sf"/>
</dbReference>
<evidence type="ECO:0000313" key="9">
    <source>
        <dbReference type="Proteomes" id="UP000237000"/>
    </source>
</evidence>
<comment type="subcellular location">
    <subcellularLocation>
        <location evidence="1">Nucleus</location>
    </subcellularLocation>
</comment>
<dbReference type="Pfam" id="PF02365">
    <property type="entry name" value="NAM"/>
    <property type="match status" value="1"/>
</dbReference>
<keyword evidence="5" id="KW-0539">Nucleus</keyword>
<dbReference type="GO" id="GO:0003677">
    <property type="term" value="F:DNA binding"/>
    <property type="evidence" value="ECO:0007669"/>
    <property type="project" value="UniProtKB-KW"/>
</dbReference>
<protein>
    <submittedName>
        <fullName evidence="8">NAC domain containing protein</fullName>
    </submittedName>
</protein>
<evidence type="ECO:0000259" key="7">
    <source>
        <dbReference type="PROSITE" id="PS51005"/>
    </source>
</evidence>
<comment type="caution">
    <text evidence="8">The sequence shown here is derived from an EMBL/GenBank/DDBJ whole genome shotgun (WGS) entry which is preliminary data.</text>
</comment>
<dbReference type="PANTHER" id="PTHR31989">
    <property type="entry name" value="NAC DOMAIN-CONTAINING PROTEIN 82-RELATED"/>
    <property type="match status" value="1"/>
</dbReference>
<dbReference type="GO" id="GO:0005634">
    <property type="term" value="C:nucleus"/>
    <property type="evidence" value="ECO:0007669"/>
    <property type="project" value="UniProtKB-SubCell"/>
</dbReference>
<sequence>MISNDASGGMPLAVGMRFCPTDEEVIGHYLRLKHLGRDSEVDAYIAQVDIRDWDPWELPCKSKLKSNDNEWWFSSRRCYVKSNSNHLVRKTKTGSWKSTGKEKTIKGCNGRKRILTFHERSSPRKGTGWVIHEYYYPALHGQKPTCVICRLKYDPHKKGRKADTRTPNSNESEPSGEITSDLERSVASAAIPEVQCYDKEDVQSISQPQSSPVSLFLETTRRVLLDDEMQAPPGADESNKYYTELRSLLNVSPEENNCGATTDNLFNTSSLSMGSYLEGPFSSEIDSLGDELMPSIGYWNPIANIGEYQY</sequence>
<organism evidence="8 9">
    <name type="scientific">Trema orientale</name>
    <name type="common">Charcoal tree</name>
    <name type="synonym">Celtis orientalis</name>
    <dbReference type="NCBI Taxonomy" id="63057"/>
    <lineage>
        <taxon>Eukaryota</taxon>
        <taxon>Viridiplantae</taxon>
        <taxon>Streptophyta</taxon>
        <taxon>Embryophyta</taxon>
        <taxon>Tracheophyta</taxon>
        <taxon>Spermatophyta</taxon>
        <taxon>Magnoliopsida</taxon>
        <taxon>eudicotyledons</taxon>
        <taxon>Gunneridae</taxon>
        <taxon>Pentapetalae</taxon>
        <taxon>rosids</taxon>
        <taxon>fabids</taxon>
        <taxon>Rosales</taxon>
        <taxon>Cannabaceae</taxon>
        <taxon>Trema</taxon>
    </lineage>
</organism>
<dbReference type="GO" id="GO:0006355">
    <property type="term" value="P:regulation of DNA-templated transcription"/>
    <property type="evidence" value="ECO:0007669"/>
    <property type="project" value="InterPro"/>
</dbReference>
<dbReference type="InterPro" id="IPR003441">
    <property type="entry name" value="NAC-dom"/>
</dbReference>
<evidence type="ECO:0000256" key="1">
    <source>
        <dbReference type="ARBA" id="ARBA00004123"/>
    </source>
</evidence>
<gene>
    <name evidence="8" type="primary">TorNAC29</name>
    <name evidence="8" type="ORF">TorRG33x02_069310</name>
</gene>
<evidence type="ECO:0000256" key="4">
    <source>
        <dbReference type="ARBA" id="ARBA00023163"/>
    </source>
</evidence>
<reference evidence="9" key="1">
    <citation type="submission" date="2016-06" db="EMBL/GenBank/DDBJ databases">
        <title>Parallel loss of symbiosis genes in relatives of nitrogen-fixing non-legume Parasponia.</title>
        <authorList>
            <person name="Van Velzen R."/>
            <person name="Holmer R."/>
            <person name="Bu F."/>
            <person name="Rutten L."/>
            <person name="Van Zeijl A."/>
            <person name="Liu W."/>
            <person name="Santuari L."/>
            <person name="Cao Q."/>
            <person name="Sharma T."/>
            <person name="Shen D."/>
            <person name="Roswanjaya Y."/>
            <person name="Wardhani T."/>
            <person name="Kalhor M.S."/>
            <person name="Jansen J."/>
            <person name="Van den Hoogen J."/>
            <person name="Gungor B."/>
            <person name="Hartog M."/>
            <person name="Hontelez J."/>
            <person name="Verver J."/>
            <person name="Yang W.-C."/>
            <person name="Schijlen E."/>
            <person name="Repin R."/>
            <person name="Schilthuizen M."/>
            <person name="Schranz E."/>
            <person name="Heidstra R."/>
            <person name="Miyata K."/>
            <person name="Fedorova E."/>
            <person name="Kohlen W."/>
            <person name="Bisseling T."/>
            <person name="Smit S."/>
            <person name="Geurts R."/>
        </authorList>
    </citation>
    <scope>NUCLEOTIDE SEQUENCE [LARGE SCALE GENOMIC DNA]</scope>
    <source>
        <strain evidence="9">cv. RG33-2</strain>
    </source>
</reference>
<keyword evidence="4" id="KW-0804">Transcription</keyword>
<name>A0A2P5FHA0_TREOI</name>
<dbReference type="AlphaFoldDB" id="A0A2P5FHA0"/>
<evidence type="ECO:0000313" key="8">
    <source>
        <dbReference type="EMBL" id="PON97175.1"/>
    </source>
</evidence>
<dbReference type="Proteomes" id="UP000237000">
    <property type="component" value="Unassembled WGS sequence"/>
</dbReference>
<accession>A0A2P5FHA0</accession>
<proteinExistence type="predicted"/>
<dbReference type="InParanoid" id="A0A2P5FHA0"/>
<dbReference type="PROSITE" id="PS51005">
    <property type="entry name" value="NAC"/>
    <property type="match status" value="1"/>
</dbReference>